<dbReference type="AlphaFoldDB" id="A0A5B8CQV0"/>
<feature type="transmembrane region" description="Helical" evidence="2">
    <location>
        <begin position="278"/>
        <end position="299"/>
    </location>
</feature>
<evidence type="ECO:0000313" key="6">
    <source>
        <dbReference type="EMBL" id="QDC43628.1"/>
    </source>
</evidence>
<evidence type="ECO:0000259" key="4">
    <source>
        <dbReference type="PROSITE" id="PS50112"/>
    </source>
</evidence>
<dbReference type="OrthoDB" id="9813903at2"/>
<dbReference type="PANTHER" id="PTHR35936">
    <property type="entry name" value="MEMBRANE-BOUND LYTIC MUREIN TRANSGLYCOSYLASE F"/>
    <property type="match status" value="1"/>
</dbReference>
<evidence type="ECO:0000256" key="1">
    <source>
        <dbReference type="ARBA" id="ARBA00022729"/>
    </source>
</evidence>
<evidence type="ECO:0000259" key="5">
    <source>
        <dbReference type="PROSITE" id="PS50113"/>
    </source>
</evidence>
<feature type="domain" description="PAS" evidence="4">
    <location>
        <begin position="314"/>
        <end position="386"/>
    </location>
</feature>
<dbReference type="Pfam" id="PF00989">
    <property type="entry name" value="PAS"/>
    <property type="match status" value="1"/>
</dbReference>
<dbReference type="SMART" id="SM00086">
    <property type="entry name" value="PAC"/>
    <property type="match status" value="2"/>
</dbReference>
<feature type="signal peptide" evidence="3">
    <location>
        <begin position="1"/>
        <end position="40"/>
    </location>
</feature>
<dbReference type="Gene3D" id="3.30.450.20">
    <property type="entry name" value="PAS domain"/>
    <property type="match status" value="2"/>
</dbReference>
<evidence type="ECO:0000256" key="3">
    <source>
        <dbReference type="SAM" id="SignalP"/>
    </source>
</evidence>
<dbReference type="InterPro" id="IPR013767">
    <property type="entry name" value="PAS_fold"/>
</dbReference>
<dbReference type="Gene3D" id="3.40.190.10">
    <property type="entry name" value="Periplasmic binding protein-like II"/>
    <property type="match status" value="2"/>
</dbReference>
<dbReference type="PANTHER" id="PTHR35936:SF19">
    <property type="entry name" value="AMINO-ACID-BINDING PROTEIN YXEM-RELATED"/>
    <property type="match status" value="1"/>
</dbReference>
<proteinExistence type="predicted"/>
<dbReference type="PROSITE" id="PS50113">
    <property type="entry name" value="PAC"/>
    <property type="match status" value="1"/>
</dbReference>
<dbReference type="InterPro" id="IPR000014">
    <property type="entry name" value="PAS"/>
</dbReference>
<dbReference type="InterPro" id="IPR001638">
    <property type="entry name" value="Solute-binding_3/MltF_N"/>
</dbReference>
<dbReference type="Proteomes" id="UP000311008">
    <property type="component" value="Chromosome"/>
</dbReference>
<dbReference type="CDD" id="cd00130">
    <property type="entry name" value="PAS"/>
    <property type="match status" value="2"/>
</dbReference>
<dbReference type="KEGG" id="mmec:FIU01_03230"/>
<dbReference type="EMBL" id="CP040946">
    <property type="protein sequence ID" value="QDC43628.1"/>
    <property type="molecule type" value="Genomic_DNA"/>
</dbReference>
<dbReference type="Pfam" id="PF00497">
    <property type="entry name" value="SBP_bac_3"/>
    <property type="match status" value="1"/>
</dbReference>
<dbReference type="InterPro" id="IPR035965">
    <property type="entry name" value="PAS-like_dom_sf"/>
</dbReference>
<dbReference type="Pfam" id="PF13426">
    <property type="entry name" value="PAS_9"/>
    <property type="match status" value="1"/>
</dbReference>
<keyword evidence="2" id="KW-0472">Membrane</keyword>
<feature type="domain" description="PAS" evidence="4">
    <location>
        <begin position="463"/>
        <end position="534"/>
    </location>
</feature>
<reference evidence="7" key="1">
    <citation type="journal article" date="2019" name="ISME J.">
        <title>Evolution in action: habitat transition from sediment to the pelagial leads to genome streamlining in Methylophilaceae.</title>
        <authorList>
            <person name="Salcher M."/>
            <person name="Schaefle D."/>
            <person name="Kaspar M."/>
            <person name="Neuenschwander S.M."/>
            <person name="Ghai R."/>
        </authorList>
    </citation>
    <scope>NUCLEOTIDE SEQUENCE [LARGE SCALE GENOMIC DNA]</scope>
    <source>
        <strain evidence="7">MMS-M-51</strain>
    </source>
</reference>
<evidence type="ECO:0000256" key="2">
    <source>
        <dbReference type="SAM" id="Phobius"/>
    </source>
</evidence>
<dbReference type="SMART" id="SM00062">
    <property type="entry name" value="PBPb"/>
    <property type="match status" value="1"/>
</dbReference>
<sequence>MQNLKMTMRRFYLPAVSARWCIALLALMLSSLLAGYPAHAATAVHKPLVVGSEEEYPPFSIGYTDETADGFTVELWKAVAAKAQLDYVIHVKPFKQLLADINTGQVDVLINLAQSEDRKKMVDFTVPHVTVSGGIFVRKSTGRILKEDDLNGKEVIVMSGDLAQSYAQSQPWGGRLTLVNSASEAFNLLASGKHDAVVISKLAGEKTIKQLQLDNVKLVDASIGFQQKFSFAVTKGNADLLARINEGMALVKESGEYDAIYNKWFAIYHLEPALFTDAFYISTVFAVLSISLAGFLFYMRTSDKKQSHHLIREANKNFESVLSAASHFSIIATDMQGVINTFNTGAEQLLGYRAADMLANVNIVTLHHRPELELRRSKLSKYFKRSLSEFDALVFKALLGERESFECEYLSSDQRKISVMLNISLMKNAEDNIIGFLFIAQDITERKKLEEVQVRYLDKLRHSEVYRAAILECAPDAIMIMNEEGAFVEFNPAAEKLFDYQRAEVIGHKVANLIIPAVHRGRHDEGMKTYLKSGASAILGRRVVVPAMRRDGSEIQIEMTVIPFDVDEQQHFLAYAREMSNTVSDRQ</sequence>
<dbReference type="InterPro" id="IPR001610">
    <property type="entry name" value="PAC"/>
</dbReference>
<organism evidence="6 7">
    <name type="scientific">Methylophilus medardicus</name>
    <dbReference type="NCBI Taxonomy" id="2588534"/>
    <lineage>
        <taxon>Bacteria</taxon>
        <taxon>Pseudomonadati</taxon>
        <taxon>Pseudomonadota</taxon>
        <taxon>Betaproteobacteria</taxon>
        <taxon>Nitrosomonadales</taxon>
        <taxon>Methylophilaceae</taxon>
        <taxon>Methylophilus</taxon>
    </lineage>
</organism>
<name>A0A5B8CQV0_9PROT</name>
<feature type="domain" description="PAC" evidence="5">
    <location>
        <begin position="403"/>
        <end position="455"/>
    </location>
</feature>
<gene>
    <name evidence="6" type="ORF">FIU01_03230</name>
</gene>
<dbReference type="SUPFAM" id="SSF53850">
    <property type="entry name" value="Periplasmic binding protein-like II"/>
    <property type="match status" value="1"/>
</dbReference>
<keyword evidence="1 3" id="KW-0732">Signal</keyword>
<accession>A0A5B8CQV0</accession>
<dbReference type="PROSITE" id="PS50112">
    <property type="entry name" value="PAS"/>
    <property type="match status" value="2"/>
</dbReference>
<keyword evidence="2" id="KW-1133">Transmembrane helix</keyword>
<dbReference type="GO" id="GO:0006355">
    <property type="term" value="P:regulation of DNA-templated transcription"/>
    <property type="evidence" value="ECO:0007669"/>
    <property type="project" value="InterPro"/>
</dbReference>
<keyword evidence="7" id="KW-1185">Reference proteome</keyword>
<evidence type="ECO:0000313" key="7">
    <source>
        <dbReference type="Proteomes" id="UP000311008"/>
    </source>
</evidence>
<protein>
    <submittedName>
        <fullName evidence="6">Transporter substrate-binding domain-containing protein</fullName>
    </submittedName>
</protein>
<dbReference type="NCBIfam" id="TIGR00229">
    <property type="entry name" value="sensory_box"/>
    <property type="match status" value="2"/>
</dbReference>
<keyword evidence="2" id="KW-0812">Transmembrane</keyword>
<dbReference type="InterPro" id="IPR000700">
    <property type="entry name" value="PAS-assoc_C"/>
</dbReference>
<feature type="chain" id="PRO_5022736796" evidence="3">
    <location>
        <begin position="41"/>
        <end position="587"/>
    </location>
</feature>
<dbReference type="SUPFAM" id="SSF55785">
    <property type="entry name" value="PYP-like sensor domain (PAS domain)"/>
    <property type="match status" value="2"/>
</dbReference>
<dbReference type="SMART" id="SM00091">
    <property type="entry name" value="PAS"/>
    <property type="match status" value="2"/>
</dbReference>
<dbReference type="CDD" id="cd13704">
    <property type="entry name" value="PBP2_HisK"/>
    <property type="match status" value="1"/>
</dbReference>